<feature type="compositionally biased region" description="Gly residues" evidence="1">
    <location>
        <begin position="747"/>
        <end position="764"/>
    </location>
</feature>
<dbReference type="InterPro" id="IPR050437">
    <property type="entry name" value="Ribos_protein_bS1-like"/>
</dbReference>
<dbReference type="SMART" id="SM00732">
    <property type="entry name" value="YqgFc"/>
    <property type="match status" value="1"/>
</dbReference>
<dbReference type="GO" id="GO:0005737">
    <property type="term" value="C:cytoplasm"/>
    <property type="evidence" value="ECO:0007669"/>
    <property type="project" value="UniProtKB-ARBA"/>
</dbReference>
<dbReference type="Gene3D" id="3.30.420.140">
    <property type="entry name" value="YqgF/RNase H-like domain"/>
    <property type="match status" value="1"/>
</dbReference>
<evidence type="ECO:0000313" key="3">
    <source>
        <dbReference type="EMBL" id="ONF70359.1"/>
    </source>
</evidence>
<dbReference type="Gene3D" id="2.40.50.140">
    <property type="entry name" value="Nucleic acid-binding proteins"/>
    <property type="match status" value="1"/>
</dbReference>
<feature type="domain" description="S1 motif" evidence="2">
    <location>
        <begin position="657"/>
        <end position="726"/>
    </location>
</feature>
<dbReference type="AlphaFoldDB" id="A0A1W2LVR4"/>
<dbReference type="InterPro" id="IPR044146">
    <property type="entry name" value="S1_Tex"/>
</dbReference>
<dbReference type="SMART" id="SM00316">
    <property type="entry name" value="S1"/>
    <property type="match status" value="1"/>
</dbReference>
<dbReference type="InterPro" id="IPR012340">
    <property type="entry name" value="NA-bd_OB-fold"/>
</dbReference>
<dbReference type="GO" id="GO:0006412">
    <property type="term" value="P:translation"/>
    <property type="evidence" value="ECO:0007669"/>
    <property type="project" value="TreeGrafter"/>
</dbReference>
<reference evidence="3 4" key="1">
    <citation type="submission" date="2016-12" db="EMBL/GenBank/DDBJ databases">
        <title>Amycolatopsis keratiniphila subsp. keratiniphila genome sequencing and assembly.</title>
        <authorList>
            <person name="Mayilraj S."/>
            <person name="Kaur N."/>
        </authorList>
    </citation>
    <scope>NUCLEOTIDE SEQUENCE [LARGE SCALE GENOMIC DNA]</scope>
    <source>
        <strain evidence="3 4">DSM 44409</strain>
    </source>
</reference>
<dbReference type="FunFam" id="3.30.420.140:FF:000001">
    <property type="entry name" value="RNA-binding transcriptional accessory protein"/>
    <property type="match status" value="1"/>
</dbReference>
<dbReference type="Gene3D" id="1.10.10.650">
    <property type="entry name" value="RuvA domain 2-like"/>
    <property type="match status" value="1"/>
</dbReference>
<evidence type="ECO:0000259" key="2">
    <source>
        <dbReference type="PROSITE" id="PS50126"/>
    </source>
</evidence>
<protein>
    <submittedName>
        <fullName evidence="3">RNA-binding transcriptional accessory protein</fullName>
    </submittedName>
</protein>
<dbReference type="InterPro" id="IPR003029">
    <property type="entry name" value="S1_domain"/>
</dbReference>
<dbReference type="InterPro" id="IPR041692">
    <property type="entry name" value="HHH_9"/>
</dbReference>
<dbReference type="Pfam" id="PF09371">
    <property type="entry name" value="Tex_N"/>
    <property type="match status" value="1"/>
</dbReference>
<sequence length="790" mass="85240">MSVQGLQTVEQKIAEELGVREGQVKAAVDLLDGGSTVPFIARYRKEVTGMLDDTQLRTLEERLRYLRELGERKVAVLESIRSQGKLDEALEASIMAADTKSRLEDIYLPYKPKRRTKAMIAREAGLEPLADGLLSDPNTDPQAAAAVFVDADKGVADAQAALDGARAILVERFAEDADLIGELREKMWAEGRLASKVRDGKAEEGAKFSDYFDFSEPYTKLPSHRILAMFRGEKEEILDLSMESEEPSEEPKTGPTEYENRIAHKFGIANEGRPADKWLGDTVRWAWRTKILLHLGIDLRMRLRQSAEDDAVRVFAANLRDLLLAAPAGTRATMGLDPGFRTGVKVAVVDATGKVVDTHVIYPHQPANKWDQSISELAALCARHKVDLISIGNGTASRETDKLAGELIKKHPELKLTKAVVSEAGASVYSASAFASQELPGMDVSLRGAVSIARRLQDPLAELVKIDPKSIGVGQYQHDLSEISLSRSLDAVVEDCVNAVGVDVNTASAPLLTRVSGITTTLAENIVAHRDENGPFKTRSGLKEVARLGPKAFEQCAGFLRIPDGDDPLDSSSVHPEAYPVVRRILSSTGTDIRSLIGNTRTLQALKPSEFVDDTFGLPTVTDILAELDKPGRDPRPAFKTATFADGVEKIGDLKPGMRLEGVVTNVAAFGAFIDVGVHQDGLAHVSALSKNFVKDPREVVKPGDIVKVKVLEVDVPRKRISLTLRLDDEPGKPAREQGGGGRDRGQGGGQRQGGQRGGQGGRGGGRDRGGNFGGGGAMADALRKAGFGK</sequence>
<dbReference type="FunFam" id="1.10.10.650:FF:000001">
    <property type="entry name" value="S1 RNA-binding domain 1"/>
    <property type="match status" value="1"/>
</dbReference>
<dbReference type="FunFam" id="1.10.150.310:FF:000001">
    <property type="entry name" value="RNA-binding transcriptional accessory protein"/>
    <property type="match status" value="1"/>
</dbReference>
<dbReference type="InterPro" id="IPR012337">
    <property type="entry name" value="RNaseH-like_sf"/>
</dbReference>
<dbReference type="PROSITE" id="PS50126">
    <property type="entry name" value="S1"/>
    <property type="match status" value="1"/>
</dbReference>
<dbReference type="GO" id="GO:0006139">
    <property type="term" value="P:nucleobase-containing compound metabolic process"/>
    <property type="evidence" value="ECO:0007669"/>
    <property type="project" value="InterPro"/>
</dbReference>
<dbReference type="Pfam" id="PF16921">
    <property type="entry name" value="Tex_YqgF"/>
    <property type="match status" value="1"/>
</dbReference>
<evidence type="ECO:0000256" key="1">
    <source>
        <dbReference type="SAM" id="MobiDB-lite"/>
    </source>
</evidence>
<dbReference type="FunFam" id="2.40.50.140:FF:000051">
    <property type="entry name" value="RNA-binding transcriptional accessory protein"/>
    <property type="match status" value="1"/>
</dbReference>
<dbReference type="InterPro" id="IPR018974">
    <property type="entry name" value="Tex-like_N"/>
</dbReference>
<dbReference type="SUPFAM" id="SSF53098">
    <property type="entry name" value="Ribonuclease H-like"/>
    <property type="match status" value="1"/>
</dbReference>
<dbReference type="EMBL" id="LQMT02000014">
    <property type="protein sequence ID" value="ONF70359.1"/>
    <property type="molecule type" value="Genomic_DNA"/>
</dbReference>
<name>A0A1W2LVR4_9PSEU</name>
<feature type="compositionally biased region" description="Basic and acidic residues" evidence="1">
    <location>
        <begin position="726"/>
        <end position="746"/>
    </location>
</feature>
<dbReference type="PANTHER" id="PTHR10724:SF10">
    <property type="entry name" value="S1 RNA-BINDING DOMAIN-CONTAINING PROTEIN 1"/>
    <property type="match status" value="1"/>
</dbReference>
<dbReference type="InterPro" id="IPR006641">
    <property type="entry name" value="YqgF/RNaseH-like_dom"/>
</dbReference>
<dbReference type="GO" id="GO:0003729">
    <property type="term" value="F:mRNA binding"/>
    <property type="evidence" value="ECO:0007669"/>
    <property type="project" value="UniProtKB-ARBA"/>
</dbReference>
<dbReference type="RefSeq" id="WP_063277029.1">
    <property type="nucleotide sequence ID" value="NZ_LQMT02000014.1"/>
</dbReference>
<dbReference type="Pfam" id="PF00575">
    <property type="entry name" value="S1"/>
    <property type="match status" value="1"/>
</dbReference>
<gene>
    <name evidence="3" type="ORF">AVR91_0216140</name>
</gene>
<dbReference type="CDD" id="cd05685">
    <property type="entry name" value="S1_Tex"/>
    <property type="match status" value="1"/>
</dbReference>
<dbReference type="PANTHER" id="PTHR10724">
    <property type="entry name" value="30S RIBOSOMAL PROTEIN S1"/>
    <property type="match status" value="1"/>
</dbReference>
<organism evidence="3 4">
    <name type="scientific">Amycolatopsis keratiniphila subsp. keratiniphila</name>
    <dbReference type="NCBI Taxonomy" id="227715"/>
    <lineage>
        <taxon>Bacteria</taxon>
        <taxon>Bacillati</taxon>
        <taxon>Actinomycetota</taxon>
        <taxon>Actinomycetes</taxon>
        <taxon>Pseudonocardiales</taxon>
        <taxon>Pseudonocardiaceae</taxon>
        <taxon>Amycolatopsis</taxon>
        <taxon>Amycolatopsis japonica group</taxon>
    </lineage>
</organism>
<dbReference type="SUPFAM" id="SSF47781">
    <property type="entry name" value="RuvA domain 2-like"/>
    <property type="match status" value="2"/>
</dbReference>
<dbReference type="InterPro" id="IPR037027">
    <property type="entry name" value="YqgF/RNaseH-like_dom_sf"/>
</dbReference>
<dbReference type="GO" id="GO:0003735">
    <property type="term" value="F:structural constituent of ribosome"/>
    <property type="evidence" value="ECO:0007669"/>
    <property type="project" value="TreeGrafter"/>
</dbReference>
<dbReference type="InterPro" id="IPR055179">
    <property type="entry name" value="Tex-like_central_region"/>
</dbReference>
<dbReference type="SUPFAM" id="SSF158832">
    <property type="entry name" value="Tex N-terminal region-like"/>
    <property type="match status" value="1"/>
</dbReference>
<dbReference type="Gene3D" id="1.10.3500.10">
    <property type="entry name" value="Tex N-terminal region-like"/>
    <property type="match status" value="1"/>
</dbReference>
<proteinExistence type="predicted"/>
<comment type="caution">
    <text evidence="3">The sequence shown here is derived from an EMBL/GenBank/DDBJ whole genome shotgun (WGS) entry which is preliminary data.</text>
</comment>
<dbReference type="InterPro" id="IPR023319">
    <property type="entry name" value="Tex-like_HTH_dom_sf"/>
</dbReference>
<evidence type="ECO:0000313" key="4">
    <source>
        <dbReference type="Proteomes" id="UP000076660"/>
    </source>
</evidence>
<dbReference type="Gene3D" id="1.10.150.310">
    <property type="entry name" value="Tex RuvX-like domain-like"/>
    <property type="match status" value="1"/>
</dbReference>
<dbReference type="InterPro" id="IPR032639">
    <property type="entry name" value="Tex_YqgF"/>
</dbReference>
<dbReference type="SUPFAM" id="SSF50249">
    <property type="entry name" value="Nucleic acid-binding proteins"/>
    <property type="match status" value="1"/>
</dbReference>
<dbReference type="Pfam" id="PF22706">
    <property type="entry name" value="Tex_central_region"/>
    <property type="match status" value="1"/>
</dbReference>
<dbReference type="InterPro" id="IPR010994">
    <property type="entry name" value="RuvA_2-like"/>
</dbReference>
<dbReference type="Pfam" id="PF17674">
    <property type="entry name" value="HHH_9"/>
    <property type="match status" value="1"/>
</dbReference>
<dbReference type="InterPro" id="IPR023323">
    <property type="entry name" value="Tex-like_dom_sf"/>
</dbReference>
<dbReference type="Pfam" id="PF12836">
    <property type="entry name" value="HHH_3"/>
    <property type="match status" value="1"/>
</dbReference>
<feature type="region of interest" description="Disordered" evidence="1">
    <location>
        <begin position="725"/>
        <end position="790"/>
    </location>
</feature>
<accession>A0A1W2LVR4</accession>
<dbReference type="Proteomes" id="UP000076660">
    <property type="component" value="Unassembled WGS sequence"/>
</dbReference>